<evidence type="ECO:0000256" key="2">
    <source>
        <dbReference type="ARBA" id="ARBA00010276"/>
    </source>
</evidence>
<dbReference type="InterPro" id="IPR045035">
    <property type="entry name" value="YSL-like"/>
</dbReference>
<sequence length="93" mass="10613">MWCYDELNIVSPADLMQDFKTGYLILSSAKSMFIIEIIGTVIGFISSPIVFWYFFYKPTPTWARKAMPILPLLLLYIVAMPLSVFICATPKLP</sequence>
<dbReference type="GO" id="GO:0016020">
    <property type="term" value="C:membrane"/>
    <property type="evidence" value="ECO:0007669"/>
    <property type="project" value="UniProtKB-SubCell"/>
</dbReference>
<feature type="transmembrane region" description="Helical" evidence="7">
    <location>
        <begin position="67"/>
        <end position="88"/>
    </location>
</feature>
<dbReference type="Pfam" id="PF03169">
    <property type="entry name" value="OPT"/>
    <property type="match status" value="1"/>
</dbReference>
<dbReference type="EMBL" id="JADFTS010000009">
    <property type="protein sequence ID" value="KAF9590440.1"/>
    <property type="molecule type" value="Genomic_DNA"/>
</dbReference>
<name>A0A835LDD6_9MAGN</name>
<keyword evidence="6 7" id="KW-0472">Membrane</keyword>
<evidence type="ECO:0000256" key="7">
    <source>
        <dbReference type="SAM" id="Phobius"/>
    </source>
</evidence>
<keyword evidence="3" id="KW-0813">Transport</keyword>
<evidence type="ECO:0000313" key="9">
    <source>
        <dbReference type="Proteomes" id="UP000631114"/>
    </source>
</evidence>
<comment type="similarity">
    <text evidence="2">Belongs to the YSL (TC 2.A.67.2) family.</text>
</comment>
<keyword evidence="4 7" id="KW-0812">Transmembrane</keyword>
<protein>
    <submittedName>
        <fullName evidence="8">Uncharacterized protein</fullName>
    </submittedName>
</protein>
<dbReference type="OrthoDB" id="627262at2759"/>
<proteinExistence type="inferred from homology"/>
<dbReference type="PANTHER" id="PTHR31645">
    <property type="entry name" value="OLIGOPEPTIDE TRANSPORTER YGL114W-RELATED"/>
    <property type="match status" value="1"/>
</dbReference>
<keyword evidence="5 7" id="KW-1133">Transmembrane helix</keyword>
<comment type="subcellular location">
    <subcellularLocation>
        <location evidence="1">Membrane</location>
        <topology evidence="1">Multi-pass membrane protein</topology>
    </subcellularLocation>
</comment>
<dbReference type="AlphaFoldDB" id="A0A835LDD6"/>
<keyword evidence="9" id="KW-1185">Reference proteome</keyword>
<evidence type="ECO:0000256" key="5">
    <source>
        <dbReference type="ARBA" id="ARBA00022989"/>
    </source>
</evidence>
<organism evidence="8 9">
    <name type="scientific">Coptis chinensis</name>
    <dbReference type="NCBI Taxonomy" id="261450"/>
    <lineage>
        <taxon>Eukaryota</taxon>
        <taxon>Viridiplantae</taxon>
        <taxon>Streptophyta</taxon>
        <taxon>Embryophyta</taxon>
        <taxon>Tracheophyta</taxon>
        <taxon>Spermatophyta</taxon>
        <taxon>Magnoliopsida</taxon>
        <taxon>Ranunculales</taxon>
        <taxon>Ranunculaceae</taxon>
        <taxon>Coptidoideae</taxon>
        <taxon>Coptis</taxon>
    </lineage>
</organism>
<dbReference type="PANTHER" id="PTHR31645:SF22">
    <property type="entry name" value="METAL-NICOTIANAMINE TRANSPORTER YSL7-RELATED"/>
    <property type="match status" value="1"/>
</dbReference>
<evidence type="ECO:0000256" key="6">
    <source>
        <dbReference type="ARBA" id="ARBA00023136"/>
    </source>
</evidence>
<evidence type="ECO:0000256" key="4">
    <source>
        <dbReference type="ARBA" id="ARBA00022692"/>
    </source>
</evidence>
<evidence type="ECO:0000256" key="3">
    <source>
        <dbReference type="ARBA" id="ARBA00022448"/>
    </source>
</evidence>
<evidence type="ECO:0000313" key="8">
    <source>
        <dbReference type="EMBL" id="KAF9590440.1"/>
    </source>
</evidence>
<accession>A0A835LDD6</accession>
<dbReference type="Proteomes" id="UP000631114">
    <property type="component" value="Unassembled WGS sequence"/>
</dbReference>
<dbReference type="InterPro" id="IPR004813">
    <property type="entry name" value="OPT"/>
</dbReference>
<feature type="transmembrane region" description="Helical" evidence="7">
    <location>
        <begin position="33"/>
        <end position="55"/>
    </location>
</feature>
<dbReference type="GO" id="GO:0035673">
    <property type="term" value="F:oligopeptide transmembrane transporter activity"/>
    <property type="evidence" value="ECO:0007669"/>
    <property type="project" value="InterPro"/>
</dbReference>
<gene>
    <name evidence="8" type="ORF">IFM89_035275</name>
</gene>
<comment type="caution">
    <text evidence="8">The sequence shown here is derived from an EMBL/GenBank/DDBJ whole genome shotgun (WGS) entry which is preliminary data.</text>
</comment>
<reference evidence="8 9" key="1">
    <citation type="submission" date="2020-10" db="EMBL/GenBank/DDBJ databases">
        <title>The Coptis chinensis genome and diversification of protoberbering-type alkaloids.</title>
        <authorList>
            <person name="Wang B."/>
            <person name="Shu S."/>
            <person name="Song C."/>
            <person name="Liu Y."/>
        </authorList>
    </citation>
    <scope>NUCLEOTIDE SEQUENCE [LARGE SCALE GENOMIC DNA]</scope>
    <source>
        <strain evidence="8">HL-2020</strain>
        <tissue evidence="8">Leaf</tissue>
    </source>
</reference>
<evidence type="ECO:0000256" key="1">
    <source>
        <dbReference type="ARBA" id="ARBA00004141"/>
    </source>
</evidence>